<evidence type="ECO:0000256" key="1">
    <source>
        <dbReference type="SAM" id="MobiDB-lite"/>
    </source>
</evidence>
<comment type="caution">
    <text evidence="3">The sequence shown here is derived from an EMBL/GenBank/DDBJ whole genome shotgun (WGS) entry which is preliminary data.</text>
</comment>
<accession>A0A8S1Q8W8</accession>
<feature type="transmembrane region" description="Helical" evidence="2">
    <location>
        <begin position="336"/>
        <end position="356"/>
    </location>
</feature>
<name>A0A8S1Q8W8_9CILI</name>
<sequence>MQQNNYEIIRLPYIQQYKSNISFIPKSSQYINKQQTQLQVGFEIPNYEMLTQKQQQKKLRKKTPPQRYIDEFPACYLDLLPIPPFLQDQEKLNYKILKERGEKQKKIEIQQLPSIRQLKETPRSKISSKTPKSKPIIRSLNLQSLGQQNQQQEPSNKQISQASQKQIQQKKPVSLILQKLIKKVYHLQIWLSFYKLLMETLTAKCEMKQKQQREEFAQNLKGALKQLSDWTDASLDEALLQIVNLKESLYVKVGEDKQNQQKKKQIENLLILCMKNLKLVNISDYFTKHLAMLLNTLIQPFQFPPQQYYFKFEIIRLNPTIQGSLGQIEKNQQRMVLLLFIFIRQILFAQILRAWQFHPVQTDNDQQLMLIQANSIVIVSIIHDIVIKWVERNVAKKRGLDLEMLFNQFQYLEKPLTQDKEKMEKQGKRFSDNELIEGLLGSNQIQKYLYNNKGEVEKWVKQFEDEMISYCDKIFEHLTKEFEEQPREKDRICKMMSIHYLASLMRKH</sequence>
<evidence type="ECO:0000256" key="2">
    <source>
        <dbReference type="SAM" id="Phobius"/>
    </source>
</evidence>
<gene>
    <name evidence="3" type="ORF">PSON_ATCC_30995.1.T0980168</name>
</gene>
<feature type="transmembrane region" description="Helical" evidence="2">
    <location>
        <begin position="368"/>
        <end position="390"/>
    </location>
</feature>
<dbReference type="EMBL" id="CAJJDN010000098">
    <property type="protein sequence ID" value="CAD8111625.1"/>
    <property type="molecule type" value="Genomic_DNA"/>
</dbReference>
<protein>
    <submittedName>
        <fullName evidence="3">Uncharacterized protein</fullName>
    </submittedName>
</protein>
<dbReference type="OrthoDB" id="307683at2759"/>
<evidence type="ECO:0000313" key="4">
    <source>
        <dbReference type="Proteomes" id="UP000692954"/>
    </source>
</evidence>
<reference evidence="3" key="1">
    <citation type="submission" date="2021-01" db="EMBL/GenBank/DDBJ databases">
        <authorList>
            <consortium name="Genoscope - CEA"/>
            <person name="William W."/>
        </authorList>
    </citation>
    <scope>NUCLEOTIDE SEQUENCE</scope>
</reference>
<dbReference type="AlphaFoldDB" id="A0A8S1Q8W8"/>
<proteinExistence type="predicted"/>
<evidence type="ECO:0000313" key="3">
    <source>
        <dbReference type="EMBL" id="CAD8111625.1"/>
    </source>
</evidence>
<organism evidence="3 4">
    <name type="scientific">Paramecium sonneborni</name>
    <dbReference type="NCBI Taxonomy" id="65129"/>
    <lineage>
        <taxon>Eukaryota</taxon>
        <taxon>Sar</taxon>
        <taxon>Alveolata</taxon>
        <taxon>Ciliophora</taxon>
        <taxon>Intramacronucleata</taxon>
        <taxon>Oligohymenophorea</taxon>
        <taxon>Peniculida</taxon>
        <taxon>Parameciidae</taxon>
        <taxon>Paramecium</taxon>
    </lineage>
</organism>
<keyword evidence="4" id="KW-1185">Reference proteome</keyword>
<keyword evidence="2" id="KW-0472">Membrane</keyword>
<feature type="region of interest" description="Disordered" evidence="1">
    <location>
        <begin position="145"/>
        <end position="164"/>
    </location>
</feature>
<keyword evidence="2" id="KW-1133">Transmembrane helix</keyword>
<dbReference type="Proteomes" id="UP000692954">
    <property type="component" value="Unassembled WGS sequence"/>
</dbReference>
<keyword evidence="2" id="KW-0812">Transmembrane</keyword>